<organism evidence="1 2">
    <name type="scientific">Guyanagaster necrorhizus</name>
    <dbReference type="NCBI Taxonomy" id="856835"/>
    <lineage>
        <taxon>Eukaryota</taxon>
        <taxon>Fungi</taxon>
        <taxon>Dikarya</taxon>
        <taxon>Basidiomycota</taxon>
        <taxon>Agaricomycotina</taxon>
        <taxon>Agaricomycetes</taxon>
        <taxon>Agaricomycetidae</taxon>
        <taxon>Agaricales</taxon>
        <taxon>Marasmiineae</taxon>
        <taxon>Physalacriaceae</taxon>
        <taxon>Guyanagaster</taxon>
    </lineage>
</organism>
<dbReference type="InterPro" id="IPR038921">
    <property type="entry name" value="YOR389W-like"/>
</dbReference>
<name>A0A9P7W140_9AGAR</name>
<dbReference type="PANTHER" id="PTHR35204:SF1">
    <property type="entry name" value="ENTEROTOXIN"/>
    <property type="match status" value="1"/>
</dbReference>
<dbReference type="AlphaFoldDB" id="A0A9P7W140"/>
<dbReference type="GeneID" id="66106320"/>
<sequence>MNCAVPRTPRVALSNVRLCIAVDCIGPIHAIVMSGSWNDTRRDAPLPLETQDIVAWGSVAPENIREEYKRIADLCAWGQKLGVNGFLRMEMDFLKGIRFSLLRPPSATSEVLHAGSWHNHYPDDIRIQLDLTRMISFYDTFLTPSLISRRFGQERFVHHIGGASESDIQRVLNRLETAVQMPHGGGSGVDWKTLVQVIVDRYQDRVEMVQFLLNITSLEDKTQVAKKVQTQLRVMLQPYLLHSVVPSVPKAVSTIYSWAAPIYKLCATSHTLAINTWWAAGVLNGFDEMLPYSLDQGQQTESVLSEWKIQLDTLMGWLDWSGWVKCKPACRPEIIFTAEDPAPAPLQFLVQDVGWRREFP</sequence>
<dbReference type="PANTHER" id="PTHR35204">
    <property type="entry name" value="YALI0A21131P"/>
    <property type="match status" value="1"/>
</dbReference>
<accession>A0A9P7W140</accession>
<comment type="caution">
    <text evidence="1">The sequence shown here is derived from an EMBL/GenBank/DDBJ whole genome shotgun (WGS) entry which is preliminary data.</text>
</comment>
<dbReference type="EMBL" id="MU250526">
    <property type="protein sequence ID" value="KAG7450793.1"/>
    <property type="molecule type" value="Genomic_DNA"/>
</dbReference>
<evidence type="ECO:0000313" key="2">
    <source>
        <dbReference type="Proteomes" id="UP000812287"/>
    </source>
</evidence>
<proteinExistence type="predicted"/>
<protein>
    <submittedName>
        <fullName evidence="1">Uncharacterized protein</fullName>
    </submittedName>
</protein>
<keyword evidence="2" id="KW-1185">Reference proteome</keyword>
<dbReference type="OrthoDB" id="10261782at2759"/>
<evidence type="ECO:0000313" key="1">
    <source>
        <dbReference type="EMBL" id="KAG7450793.1"/>
    </source>
</evidence>
<dbReference type="RefSeq" id="XP_043044293.1">
    <property type="nucleotide sequence ID" value="XM_043184023.1"/>
</dbReference>
<dbReference type="Proteomes" id="UP000812287">
    <property type="component" value="Unassembled WGS sequence"/>
</dbReference>
<reference evidence="1" key="1">
    <citation type="submission" date="2020-11" db="EMBL/GenBank/DDBJ databases">
        <title>Adaptations for nitrogen fixation in a non-lichenized fungal sporocarp promotes dispersal by wood-feeding termites.</title>
        <authorList>
            <consortium name="DOE Joint Genome Institute"/>
            <person name="Koch R.A."/>
            <person name="Yoon G."/>
            <person name="Arayal U."/>
            <person name="Lail K."/>
            <person name="Amirebrahimi M."/>
            <person name="Labutti K."/>
            <person name="Lipzen A."/>
            <person name="Riley R."/>
            <person name="Barry K."/>
            <person name="Henrissat B."/>
            <person name="Grigoriev I.V."/>
            <person name="Herr J.R."/>
            <person name="Aime M.C."/>
        </authorList>
    </citation>
    <scope>NUCLEOTIDE SEQUENCE</scope>
    <source>
        <strain evidence="1">MCA 3950</strain>
    </source>
</reference>
<gene>
    <name evidence="1" type="ORF">BT62DRAFT_917095</name>
</gene>